<dbReference type="Proteomes" id="UP000054988">
    <property type="component" value="Unassembled WGS sequence"/>
</dbReference>
<organism evidence="2 3">
    <name type="scientific">Moniliophthora roreri</name>
    <name type="common">Frosty pod rot fungus</name>
    <name type="synonym">Monilia roreri</name>
    <dbReference type="NCBI Taxonomy" id="221103"/>
    <lineage>
        <taxon>Eukaryota</taxon>
        <taxon>Fungi</taxon>
        <taxon>Dikarya</taxon>
        <taxon>Basidiomycota</taxon>
        <taxon>Agaricomycotina</taxon>
        <taxon>Agaricomycetes</taxon>
        <taxon>Agaricomycetidae</taxon>
        <taxon>Agaricales</taxon>
        <taxon>Marasmiineae</taxon>
        <taxon>Marasmiaceae</taxon>
        <taxon>Moniliophthora</taxon>
    </lineage>
</organism>
<dbReference type="Pfam" id="PF17667">
    <property type="entry name" value="Pkinase_fungal"/>
    <property type="match status" value="1"/>
</dbReference>
<comment type="caution">
    <text evidence="2">The sequence shown here is derived from an EMBL/GenBank/DDBJ whole genome shotgun (WGS) entry which is preliminary data.</text>
</comment>
<evidence type="ECO:0000259" key="1">
    <source>
        <dbReference type="Pfam" id="PF17667"/>
    </source>
</evidence>
<feature type="domain" description="Fungal-type protein kinase" evidence="1">
    <location>
        <begin position="122"/>
        <end position="253"/>
    </location>
</feature>
<accession>A0A0W0F323</accession>
<dbReference type="InterPro" id="IPR040976">
    <property type="entry name" value="Pkinase_fungal"/>
</dbReference>
<protein>
    <recommendedName>
        <fullName evidence="1">Fungal-type protein kinase domain-containing protein</fullName>
    </recommendedName>
</protein>
<reference evidence="2 3" key="1">
    <citation type="submission" date="2015-12" db="EMBL/GenBank/DDBJ databases">
        <title>Draft genome sequence of Moniliophthora roreri, the causal agent of frosty pod rot of cacao.</title>
        <authorList>
            <person name="Aime M.C."/>
            <person name="Diaz-Valderrama J.R."/>
            <person name="Kijpornyongpan T."/>
            <person name="Phillips-Mora W."/>
        </authorList>
    </citation>
    <scope>NUCLEOTIDE SEQUENCE [LARGE SCALE GENOMIC DNA]</scope>
    <source>
        <strain evidence="2 3">MCA 2952</strain>
    </source>
</reference>
<gene>
    <name evidence="2" type="ORF">WG66_16710</name>
</gene>
<dbReference type="EMBL" id="LATX01002371">
    <property type="protein sequence ID" value="KTB30715.1"/>
    <property type="molecule type" value="Genomic_DNA"/>
</dbReference>
<evidence type="ECO:0000313" key="3">
    <source>
        <dbReference type="Proteomes" id="UP000054988"/>
    </source>
</evidence>
<sequence>MDVVLPRTPPSQLDELYAKLQYSVTIPEGDDCWFNSLPEPAYSNKSRRRTRKESALSFLQGLYGQSCGRSRRRRPMLQSPDGGLILSYEHRERSERPLGERSLLLMYLSIVLNKSGNGWSSQSNSGSEHLDSRLSRIVRTMRGIMDGDPRCRFVFGLEFENKIVRLWFVSRTTTLVSTPFEDWCILVRVFVALGTADRATLGHDDTVRLVKDKGGNYLYDVSVDNTTFRTMKSLFDTYSDFTCVWTVKEVRDREAAGKHFRLEDHWPLPSN</sequence>
<evidence type="ECO:0000313" key="2">
    <source>
        <dbReference type="EMBL" id="KTB30715.1"/>
    </source>
</evidence>
<proteinExistence type="predicted"/>
<name>A0A0W0F323_MONRR</name>
<dbReference type="AlphaFoldDB" id="A0A0W0F323"/>